<name>A0A9W6TGG3_9STRA</name>
<organism evidence="1 2">
    <name type="scientific">Phytophthora lilii</name>
    <dbReference type="NCBI Taxonomy" id="2077276"/>
    <lineage>
        <taxon>Eukaryota</taxon>
        <taxon>Sar</taxon>
        <taxon>Stramenopiles</taxon>
        <taxon>Oomycota</taxon>
        <taxon>Peronosporomycetes</taxon>
        <taxon>Peronosporales</taxon>
        <taxon>Peronosporaceae</taxon>
        <taxon>Phytophthora</taxon>
    </lineage>
</organism>
<reference evidence="1" key="1">
    <citation type="submission" date="2023-04" db="EMBL/GenBank/DDBJ databases">
        <title>Phytophthora lilii NBRC 32176.</title>
        <authorList>
            <person name="Ichikawa N."/>
            <person name="Sato H."/>
            <person name="Tonouchi N."/>
        </authorList>
    </citation>
    <scope>NUCLEOTIDE SEQUENCE</scope>
    <source>
        <strain evidence="1">NBRC 32176</strain>
    </source>
</reference>
<accession>A0A9W6TGG3</accession>
<protein>
    <submittedName>
        <fullName evidence="1">Unnamed protein product</fullName>
    </submittedName>
</protein>
<dbReference type="AlphaFoldDB" id="A0A9W6TGG3"/>
<sequence>MSRLCRCHDISTTINAGSEKAPSEQHSSNSMSTPAFFWNGKFRRVPPDFELPDCLVAMLWILWQCGNASNNAHLADARRS</sequence>
<proteinExistence type="predicted"/>
<evidence type="ECO:0000313" key="2">
    <source>
        <dbReference type="Proteomes" id="UP001165083"/>
    </source>
</evidence>
<keyword evidence="2" id="KW-1185">Reference proteome</keyword>
<comment type="caution">
    <text evidence="1">The sequence shown here is derived from an EMBL/GenBank/DDBJ whole genome shotgun (WGS) entry which is preliminary data.</text>
</comment>
<dbReference type="Proteomes" id="UP001165083">
    <property type="component" value="Unassembled WGS sequence"/>
</dbReference>
<dbReference type="EMBL" id="BSXW01000107">
    <property type="protein sequence ID" value="GMF12187.1"/>
    <property type="molecule type" value="Genomic_DNA"/>
</dbReference>
<gene>
    <name evidence="1" type="ORF">Plil01_000283000</name>
</gene>
<evidence type="ECO:0000313" key="1">
    <source>
        <dbReference type="EMBL" id="GMF12187.1"/>
    </source>
</evidence>